<keyword evidence="2" id="KW-1185">Reference proteome</keyword>
<evidence type="ECO:0000313" key="1">
    <source>
        <dbReference type="EMBL" id="CEG37033.1"/>
    </source>
</evidence>
<dbReference type="AlphaFoldDB" id="A0A0P1A8Z8"/>
<dbReference type="OrthoDB" id="265761at2759"/>
<dbReference type="PANTHER" id="PTHR12475:SF4">
    <property type="entry name" value="PROTEIN THEM6"/>
    <property type="match status" value="1"/>
</dbReference>
<dbReference type="PANTHER" id="PTHR12475">
    <property type="match status" value="1"/>
</dbReference>
<dbReference type="RefSeq" id="XP_024573402.1">
    <property type="nucleotide sequence ID" value="XM_024722313.1"/>
</dbReference>
<evidence type="ECO:0000313" key="2">
    <source>
        <dbReference type="Proteomes" id="UP000054928"/>
    </source>
</evidence>
<dbReference type="InterPro" id="IPR051490">
    <property type="entry name" value="THEM6_lcsJ_thioesterase"/>
</dbReference>
<dbReference type="SUPFAM" id="SSF54637">
    <property type="entry name" value="Thioesterase/thiol ester dehydrase-isomerase"/>
    <property type="match status" value="1"/>
</dbReference>
<organism evidence="1 2">
    <name type="scientific">Plasmopara halstedii</name>
    <name type="common">Downy mildew of sunflower</name>
    <dbReference type="NCBI Taxonomy" id="4781"/>
    <lineage>
        <taxon>Eukaryota</taxon>
        <taxon>Sar</taxon>
        <taxon>Stramenopiles</taxon>
        <taxon>Oomycota</taxon>
        <taxon>Peronosporomycetes</taxon>
        <taxon>Peronosporales</taxon>
        <taxon>Peronosporaceae</taxon>
        <taxon>Plasmopara</taxon>
    </lineage>
</organism>
<accession>A0A0P1A8Z8</accession>
<sequence length="95" mass="10904">MVLRAFWNTGVGLVHRLVMKGSMKKGVLGVSYPSVWKARAGLLDCDVNLHLNNSSYLYNMGLARWFFTAVNGTVWQTIKNRRMILVSCHWMEVEE</sequence>
<dbReference type="Proteomes" id="UP000054928">
    <property type="component" value="Unassembled WGS sequence"/>
</dbReference>
<protein>
    <submittedName>
        <fullName evidence="1">Uncharacterized protein</fullName>
    </submittedName>
</protein>
<name>A0A0P1A8Z8_PLAHL</name>
<dbReference type="Pfam" id="PF13279">
    <property type="entry name" value="4HBT_2"/>
    <property type="match status" value="1"/>
</dbReference>
<dbReference type="EMBL" id="CCYD01000261">
    <property type="protein sequence ID" value="CEG37033.1"/>
    <property type="molecule type" value="Genomic_DNA"/>
</dbReference>
<dbReference type="OMA" id="CHWMEVE"/>
<dbReference type="GeneID" id="36399552"/>
<dbReference type="InterPro" id="IPR029069">
    <property type="entry name" value="HotDog_dom_sf"/>
</dbReference>
<reference evidence="2" key="1">
    <citation type="submission" date="2014-09" db="EMBL/GenBank/DDBJ databases">
        <authorList>
            <person name="Sharma Rahul"/>
            <person name="Thines Marco"/>
        </authorList>
    </citation>
    <scope>NUCLEOTIDE SEQUENCE [LARGE SCALE GENOMIC DNA]</scope>
</reference>
<proteinExistence type="predicted"/>